<reference evidence="2 3" key="1">
    <citation type="submission" date="2013-07" db="EMBL/GenBank/DDBJ databases">
        <authorList>
            <consortium name="DOE Joint Genome Institute"/>
            <person name="Reeve W."/>
            <person name="Huntemann M."/>
            <person name="Han J."/>
            <person name="Chen A."/>
            <person name="Kyrpides N."/>
            <person name="Mavromatis K."/>
            <person name="Markowitz V."/>
            <person name="Palaniappan K."/>
            <person name="Ivanova N."/>
            <person name="Schaumberg A."/>
            <person name="Pati A."/>
            <person name="Liolios K."/>
            <person name="Nordberg H.P."/>
            <person name="Cantor M.N."/>
            <person name="Hua S.X."/>
            <person name="Woyke T."/>
        </authorList>
    </citation>
    <scope>NUCLEOTIDE SEQUENCE [LARGE SCALE GENOMIC DNA]</scope>
    <source>
        <strain evidence="2 3">DSM 43889</strain>
    </source>
</reference>
<feature type="region of interest" description="Disordered" evidence="1">
    <location>
        <begin position="82"/>
        <end position="110"/>
    </location>
</feature>
<organism evidence="2 3">
    <name type="scientific">Actinoalloteichus caeruleus DSM 43889</name>
    <dbReference type="NCBI Taxonomy" id="1120930"/>
    <lineage>
        <taxon>Bacteria</taxon>
        <taxon>Bacillati</taxon>
        <taxon>Actinomycetota</taxon>
        <taxon>Actinomycetes</taxon>
        <taxon>Pseudonocardiales</taxon>
        <taxon>Pseudonocardiaceae</taxon>
        <taxon>Actinoalloteichus</taxon>
        <taxon>Actinoalloteichus cyanogriseus</taxon>
    </lineage>
</organism>
<comment type="caution">
    <text evidence="2">The sequence shown here is derived from an EMBL/GenBank/DDBJ whole genome shotgun (WGS) entry which is preliminary data.</text>
</comment>
<dbReference type="InterPro" id="IPR051927">
    <property type="entry name" value="Zn_Chap_cDPG_Synth"/>
</dbReference>
<reference evidence="2 3" key="2">
    <citation type="submission" date="2022-06" db="EMBL/GenBank/DDBJ databases">
        <title>Genomic Encyclopedia of Type Strains, Phase I: the one thousand microbial genomes (KMG-I) project.</title>
        <authorList>
            <person name="Kyrpides N."/>
        </authorList>
    </citation>
    <scope>NUCLEOTIDE SEQUENCE [LARGE SCALE GENOMIC DNA]</scope>
    <source>
        <strain evidence="2 3">DSM 43889</strain>
    </source>
</reference>
<gene>
    <name evidence="2" type="ORF">G443_004881</name>
</gene>
<protein>
    <submittedName>
        <fullName evidence="2">Uncharacterized protein</fullName>
    </submittedName>
</protein>
<dbReference type="PANTHER" id="PTHR43603">
    <property type="entry name" value="COBW DOMAIN-CONTAINING PROTEIN DDB_G0274527"/>
    <property type="match status" value="1"/>
</dbReference>
<dbReference type="EMBL" id="AUBJ02000001">
    <property type="protein sequence ID" value="MCP2334611.1"/>
    <property type="molecule type" value="Genomic_DNA"/>
</dbReference>
<dbReference type="PANTHER" id="PTHR43603:SF1">
    <property type="entry name" value="ZINC-REGULATED GTPASE METALLOPROTEIN ACTIVATOR 1"/>
    <property type="match status" value="1"/>
</dbReference>
<sequence>MGHAGPWLASADGEVWGSVDAERAAIAAARWHHRYGDRHQELVVLTHRASAGEITTALREALLTEDELALGPAGWRRFDDPFGSWHTEPCEDGAPERDAGVETTKGLDEQ</sequence>
<evidence type="ECO:0000313" key="2">
    <source>
        <dbReference type="EMBL" id="MCP2334611.1"/>
    </source>
</evidence>
<name>A0ABT1JQ24_ACTCY</name>
<accession>A0ABT1JQ24</accession>
<proteinExistence type="predicted"/>
<evidence type="ECO:0000313" key="3">
    <source>
        <dbReference type="Proteomes" id="UP000791080"/>
    </source>
</evidence>
<dbReference type="Proteomes" id="UP000791080">
    <property type="component" value="Unassembled WGS sequence"/>
</dbReference>
<keyword evidence="3" id="KW-1185">Reference proteome</keyword>
<evidence type="ECO:0000256" key="1">
    <source>
        <dbReference type="SAM" id="MobiDB-lite"/>
    </source>
</evidence>
<feature type="compositionally biased region" description="Basic and acidic residues" evidence="1">
    <location>
        <begin position="94"/>
        <end position="110"/>
    </location>
</feature>